<gene>
    <name evidence="1" type="ORF">HanXRQr2_Chr15g0682631</name>
</gene>
<reference evidence="1" key="2">
    <citation type="submission" date="2020-06" db="EMBL/GenBank/DDBJ databases">
        <title>Helianthus annuus Genome sequencing and assembly Release 2.</title>
        <authorList>
            <person name="Gouzy J."/>
            <person name="Langlade N."/>
            <person name="Munos S."/>
        </authorList>
    </citation>
    <scope>NUCLEOTIDE SEQUENCE</scope>
    <source>
        <tissue evidence="1">Leaves</tissue>
    </source>
</reference>
<evidence type="ECO:0000313" key="2">
    <source>
        <dbReference type="Proteomes" id="UP000215914"/>
    </source>
</evidence>
<keyword evidence="2" id="KW-1185">Reference proteome</keyword>
<dbReference type="EMBL" id="MNCJ02000330">
    <property type="protein sequence ID" value="KAF5763631.1"/>
    <property type="molecule type" value="Genomic_DNA"/>
</dbReference>
<evidence type="ECO:0000313" key="1">
    <source>
        <dbReference type="EMBL" id="KAF5763631.1"/>
    </source>
</evidence>
<dbReference type="AlphaFoldDB" id="A0A9K3H233"/>
<organism evidence="1 2">
    <name type="scientific">Helianthus annuus</name>
    <name type="common">Common sunflower</name>
    <dbReference type="NCBI Taxonomy" id="4232"/>
    <lineage>
        <taxon>Eukaryota</taxon>
        <taxon>Viridiplantae</taxon>
        <taxon>Streptophyta</taxon>
        <taxon>Embryophyta</taxon>
        <taxon>Tracheophyta</taxon>
        <taxon>Spermatophyta</taxon>
        <taxon>Magnoliopsida</taxon>
        <taxon>eudicotyledons</taxon>
        <taxon>Gunneridae</taxon>
        <taxon>Pentapetalae</taxon>
        <taxon>asterids</taxon>
        <taxon>campanulids</taxon>
        <taxon>Asterales</taxon>
        <taxon>Asteraceae</taxon>
        <taxon>Asteroideae</taxon>
        <taxon>Heliantheae alliance</taxon>
        <taxon>Heliantheae</taxon>
        <taxon>Helianthus</taxon>
    </lineage>
</organism>
<protein>
    <submittedName>
        <fullName evidence="1">Uncharacterized protein</fullName>
    </submittedName>
</protein>
<reference evidence="1" key="1">
    <citation type="journal article" date="2017" name="Nature">
        <title>The sunflower genome provides insights into oil metabolism, flowering and Asterid evolution.</title>
        <authorList>
            <person name="Badouin H."/>
            <person name="Gouzy J."/>
            <person name="Grassa C.J."/>
            <person name="Murat F."/>
            <person name="Staton S.E."/>
            <person name="Cottret L."/>
            <person name="Lelandais-Briere C."/>
            <person name="Owens G.L."/>
            <person name="Carrere S."/>
            <person name="Mayjonade B."/>
            <person name="Legrand L."/>
            <person name="Gill N."/>
            <person name="Kane N.C."/>
            <person name="Bowers J.E."/>
            <person name="Hubner S."/>
            <person name="Bellec A."/>
            <person name="Berard A."/>
            <person name="Berges H."/>
            <person name="Blanchet N."/>
            <person name="Boniface M.C."/>
            <person name="Brunel D."/>
            <person name="Catrice O."/>
            <person name="Chaidir N."/>
            <person name="Claudel C."/>
            <person name="Donnadieu C."/>
            <person name="Faraut T."/>
            <person name="Fievet G."/>
            <person name="Helmstetter N."/>
            <person name="King M."/>
            <person name="Knapp S.J."/>
            <person name="Lai Z."/>
            <person name="Le Paslier M.C."/>
            <person name="Lippi Y."/>
            <person name="Lorenzon L."/>
            <person name="Mandel J.R."/>
            <person name="Marage G."/>
            <person name="Marchand G."/>
            <person name="Marquand E."/>
            <person name="Bret-Mestries E."/>
            <person name="Morien E."/>
            <person name="Nambeesan S."/>
            <person name="Nguyen T."/>
            <person name="Pegot-Espagnet P."/>
            <person name="Pouilly N."/>
            <person name="Raftis F."/>
            <person name="Sallet E."/>
            <person name="Schiex T."/>
            <person name="Thomas J."/>
            <person name="Vandecasteele C."/>
            <person name="Vares D."/>
            <person name="Vear F."/>
            <person name="Vautrin S."/>
            <person name="Crespi M."/>
            <person name="Mangin B."/>
            <person name="Burke J.M."/>
            <person name="Salse J."/>
            <person name="Munos S."/>
            <person name="Vincourt P."/>
            <person name="Rieseberg L.H."/>
            <person name="Langlade N.B."/>
        </authorList>
    </citation>
    <scope>NUCLEOTIDE SEQUENCE</scope>
    <source>
        <tissue evidence="1">Leaves</tissue>
    </source>
</reference>
<sequence length="108" mass="11859">MRLPISRMTFCTAETASVRVAMTVVRATCGVSSARVAMASSKVGHCVQNVLLTSMMWSLDSPSKASMIAPLDATWPNVVHGLTSWNLRASFRVESNEHIFSDADERVW</sequence>
<comment type="caution">
    <text evidence="1">The sequence shown here is derived from an EMBL/GenBank/DDBJ whole genome shotgun (WGS) entry which is preliminary data.</text>
</comment>
<accession>A0A9K3H233</accession>
<dbReference type="Proteomes" id="UP000215914">
    <property type="component" value="Unassembled WGS sequence"/>
</dbReference>
<dbReference type="Gramene" id="mRNA:HanXRQr2_Chr15g0682631">
    <property type="protein sequence ID" value="CDS:HanXRQr2_Chr15g0682631.1"/>
    <property type="gene ID" value="HanXRQr2_Chr15g0682631"/>
</dbReference>
<name>A0A9K3H233_HELAN</name>
<proteinExistence type="predicted"/>